<organism evidence="1 2">
    <name type="scientific">Phytophthora lilii</name>
    <dbReference type="NCBI Taxonomy" id="2077276"/>
    <lineage>
        <taxon>Eukaryota</taxon>
        <taxon>Sar</taxon>
        <taxon>Stramenopiles</taxon>
        <taxon>Oomycota</taxon>
        <taxon>Peronosporomycetes</taxon>
        <taxon>Peronosporales</taxon>
        <taxon>Peronosporaceae</taxon>
        <taxon>Phytophthora</taxon>
    </lineage>
</organism>
<comment type="caution">
    <text evidence="1">The sequence shown here is derived from an EMBL/GenBank/DDBJ whole genome shotgun (WGS) entry which is preliminary data.</text>
</comment>
<evidence type="ECO:0000313" key="1">
    <source>
        <dbReference type="EMBL" id="GMF32600.1"/>
    </source>
</evidence>
<keyword evidence="2" id="KW-1185">Reference proteome</keyword>
<protein>
    <submittedName>
        <fullName evidence="1">Unnamed protein product</fullName>
    </submittedName>
</protein>
<name>A0A9W6X6P6_9STRA</name>
<sequence length="219" mass="24784">MHTLLKLLPGALCKTWCKAQGIRDNTFASYDYGCSCLRILGIGLCSTLICENKAKYGSFDPPAFPIADMVYPRTGFYNGAQDTLATKTDINKLRAGLPDGTIVYDNAIDFGHIDFTWGYNAHENVYDDLIAQIQLYEVWGEVGTAATEPNKPTSHHRWCVIRERYDASVLLDTSIVHLLIRRLSSRVLLSRQPATFKVSWNGSWWYVCYLAWLHHSSAR</sequence>
<dbReference type="PANTHER" id="PTHR11005">
    <property type="entry name" value="LYSOSOMAL ACID LIPASE-RELATED"/>
    <property type="match status" value="1"/>
</dbReference>
<dbReference type="Gene3D" id="3.40.50.1820">
    <property type="entry name" value="alpha/beta hydrolase"/>
    <property type="match status" value="1"/>
</dbReference>
<reference evidence="1" key="1">
    <citation type="submission" date="2023-04" db="EMBL/GenBank/DDBJ databases">
        <title>Phytophthora lilii NBRC 32176.</title>
        <authorList>
            <person name="Ichikawa N."/>
            <person name="Sato H."/>
            <person name="Tonouchi N."/>
        </authorList>
    </citation>
    <scope>NUCLEOTIDE SEQUENCE</scope>
    <source>
        <strain evidence="1">NBRC 32176</strain>
    </source>
</reference>
<dbReference type="AlphaFoldDB" id="A0A9W6X6P6"/>
<accession>A0A9W6X6P6</accession>
<dbReference type="EMBL" id="BSXW01001002">
    <property type="protein sequence ID" value="GMF32600.1"/>
    <property type="molecule type" value="Genomic_DNA"/>
</dbReference>
<proteinExistence type="predicted"/>
<dbReference type="Proteomes" id="UP001165083">
    <property type="component" value="Unassembled WGS sequence"/>
</dbReference>
<dbReference type="OrthoDB" id="109982at2759"/>
<dbReference type="InterPro" id="IPR029058">
    <property type="entry name" value="AB_hydrolase_fold"/>
</dbReference>
<gene>
    <name evidence="1" type="ORF">Plil01_001393900</name>
</gene>
<evidence type="ECO:0000313" key="2">
    <source>
        <dbReference type="Proteomes" id="UP001165083"/>
    </source>
</evidence>